<organism evidence="1 2">
    <name type="scientific">Alkalibacillus salilacus</name>
    <dbReference type="NCBI Taxonomy" id="284582"/>
    <lineage>
        <taxon>Bacteria</taxon>
        <taxon>Bacillati</taxon>
        <taxon>Bacillota</taxon>
        <taxon>Bacilli</taxon>
        <taxon>Bacillales</taxon>
        <taxon>Bacillaceae</taxon>
        <taxon>Alkalibacillus</taxon>
    </lineage>
</organism>
<comment type="caution">
    <text evidence="1">The sequence shown here is derived from an EMBL/GenBank/DDBJ whole genome shotgun (WGS) entry which is preliminary data.</text>
</comment>
<name>A0ABT9VG89_9BACI</name>
<gene>
    <name evidence="1" type="ORF">J2S77_001968</name>
</gene>
<keyword evidence="2" id="KW-1185">Reference proteome</keyword>
<reference evidence="1 2" key="1">
    <citation type="submission" date="2023-07" db="EMBL/GenBank/DDBJ databases">
        <title>Genomic Encyclopedia of Type Strains, Phase IV (KMG-IV): sequencing the most valuable type-strain genomes for metagenomic binning, comparative biology and taxonomic classification.</title>
        <authorList>
            <person name="Goeker M."/>
        </authorList>
    </citation>
    <scope>NUCLEOTIDE SEQUENCE [LARGE SCALE GENOMIC DNA]</scope>
    <source>
        <strain evidence="1 2">DSM 16460</strain>
    </source>
</reference>
<evidence type="ECO:0000313" key="2">
    <source>
        <dbReference type="Proteomes" id="UP001224359"/>
    </source>
</evidence>
<dbReference type="Proteomes" id="UP001224359">
    <property type="component" value="Unassembled WGS sequence"/>
</dbReference>
<proteinExistence type="predicted"/>
<sequence>MTQLNRDHVEGSEKRLDYLHPDYFERMDGHLNI</sequence>
<accession>A0ABT9VG89</accession>
<dbReference type="EMBL" id="JAUSTQ010000007">
    <property type="protein sequence ID" value="MDQ0159981.1"/>
    <property type="molecule type" value="Genomic_DNA"/>
</dbReference>
<evidence type="ECO:0000313" key="1">
    <source>
        <dbReference type="EMBL" id="MDQ0159981.1"/>
    </source>
</evidence>
<protein>
    <submittedName>
        <fullName evidence="1">Uncharacterized protein</fullName>
    </submittedName>
</protein>